<evidence type="ECO:0000256" key="1">
    <source>
        <dbReference type="SAM" id="MobiDB-lite"/>
    </source>
</evidence>
<evidence type="ECO:0000313" key="4">
    <source>
        <dbReference type="Proteomes" id="UP000315400"/>
    </source>
</evidence>
<reference evidence="3 4" key="1">
    <citation type="submission" date="2019-06" db="EMBL/GenBank/DDBJ databases">
        <title>Metagenome assembled Genome of Spiribacter salinus SL48-SHIP from the microbial mat of Salt Lake 48 (Novosibirsk region, Russia).</title>
        <authorList>
            <person name="Shipova A."/>
            <person name="Rozanov A.S."/>
            <person name="Bryanskaya A.V."/>
            <person name="Peltek S.E."/>
        </authorList>
    </citation>
    <scope>NUCLEOTIDE SEQUENCE [LARGE SCALE GENOMIC DNA]</scope>
    <source>
        <strain evidence="3">SL48-SHIP-2</strain>
    </source>
</reference>
<dbReference type="Gene3D" id="3.40.50.720">
    <property type="entry name" value="NAD(P)-binding Rossmann-like Domain"/>
    <property type="match status" value="1"/>
</dbReference>
<proteinExistence type="predicted"/>
<organism evidence="3 4">
    <name type="scientific">Spiribacter salinus</name>
    <dbReference type="NCBI Taxonomy" id="1335746"/>
    <lineage>
        <taxon>Bacteria</taxon>
        <taxon>Pseudomonadati</taxon>
        <taxon>Pseudomonadota</taxon>
        <taxon>Gammaproteobacteria</taxon>
        <taxon>Chromatiales</taxon>
        <taxon>Ectothiorhodospiraceae</taxon>
        <taxon>Spiribacter</taxon>
    </lineage>
</organism>
<dbReference type="InterPro" id="IPR036291">
    <property type="entry name" value="NAD(P)-bd_dom_sf"/>
</dbReference>
<feature type="region of interest" description="Disordered" evidence="1">
    <location>
        <begin position="284"/>
        <end position="311"/>
    </location>
</feature>
<gene>
    <name evidence="3" type="ORF">FKY71_01115</name>
</gene>
<dbReference type="EMBL" id="VIFK01000003">
    <property type="protein sequence ID" value="TQF00878.1"/>
    <property type="molecule type" value="Genomic_DNA"/>
</dbReference>
<evidence type="ECO:0000259" key="2">
    <source>
        <dbReference type="Pfam" id="PF01370"/>
    </source>
</evidence>
<dbReference type="PROSITE" id="PS51257">
    <property type="entry name" value="PROKAR_LIPOPROTEIN"/>
    <property type="match status" value="1"/>
</dbReference>
<comment type="caution">
    <text evidence="3">The sequence shown here is derived from an EMBL/GenBank/DDBJ whole genome shotgun (WGS) entry which is preliminary data.</text>
</comment>
<dbReference type="InterPro" id="IPR050177">
    <property type="entry name" value="Lipid_A_modif_metabolic_enz"/>
</dbReference>
<sequence length="311" mass="33767">MGTLKILVTGAGGSLGAACVEEALARGHAVVALTRHPSEFPSGVTVWTCDLTDGLPREALAGVDAVIHTAASMSNDPATLERDTIEATKALCSSIERLPERPLVVLASTILVYDAELAQPVNVDESTALERRVESREPYLRAKMTQEQCLQDSGLTTWALRIGAVYNDGIFWNAHIGFRSGRILVSLGRAGEVPMVHVKDAASALVNAAQTKPQGLFEALNIVEDSLPSRRDVIAALAPAIHLPFHWRLLMPFAHVVHKLCGPDTPGLLQPRILRARMANRTYDNSKAKQRLGWRPERHFSASTRTPGRPT</sequence>
<feature type="compositionally biased region" description="Polar residues" evidence="1">
    <location>
        <begin position="301"/>
        <end position="311"/>
    </location>
</feature>
<accession>A0A540VVV9</accession>
<evidence type="ECO:0000313" key="3">
    <source>
        <dbReference type="EMBL" id="TQF00878.1"/>
    </source>
</evidence>
<name>A0A540VVV9_9GAMM</name>
<dbReference type="Proteomes" id="UP000315400">
    <property type="component" value="Unassembled WGS sequence"/>
</dbReference>
<dbReference type="SUPFAM" id="SSF51735">
    <property type="entry name" value="NAD(P)-binding Rossmann-fold domains"/>
    <property type="match status" value="1"/>
</dbReference>
<dbReference type="InterPro" id="IPR001509">
    <property type="entry name" value="Epimerase_deHydtase"/>
</dbReference>
<dbReference type="AlphaFoldDB" id="A0A540VVV9"/>
<protein>
    <submittedName>
        <fullName evidence="3">NAD(P)-dependent oxidoreductase</fullName>
    </submittedName>
</protein>
<dbReference type="PANTHER" id="PTHR43245">
    <property type="entry name" value="BIFUNCTIONAL POLYMYXIN RESISTANCE PROTEIN ARNA"/>
    <property type="match status" value="1"/>
</dbReference>
<dbReference type="Pfam" id="PF01370">
    <property type="entry name" value="Epimerase"/>
    <property type="match status" value="1"/>
</dbReference>
<feature type="domain" description="NAD-dependent epimerase/dehydratase" evidence="2">
    <location>
        <begin position="6"/>
        <end position="212"/>
    </location>
</feature>